<comment type="subcellular location">
    <subcellularLocation>
        <location evidence="1 12">Cell membrane</location>
        <topology evidence="1 12">Multi-pass membrane protein</topology>
    </subcellularLocation>
</comment>
<feature type="transmembrane region" description="Helical" evidence="12">
    <location>
        <begin position="141"/>
        <end position="165"/>
    </location>
</feature>
<gene>
    <name evidence="12 14" type="primary">yidC</name>
    <name evidence="14" type="ORF">JR050_09200</name>
</gene>
<accession>A0ABS2DH83</accession>
<feature type="domain" description="Membrane insertase YidC/Oxa/ALB C-terminal" evidence="13">
    <location>
        <begin position="66"/>
        <end position="255"/>
    </location>
</feature>
<dbReference type="HAMAP" id="MF_01811">
    <property type="entry name" value="YidC_type2"/>
    <property type="match status" value="1"/>
</dbReference>
<evidence type="ECO:0000256" key="3">
    <source>
        <dbReference type="ARBA" id="ARBA00022475"/>
    </source>
</evidence>
<dbReference type="CDD" id="cd20070">
    <property type="entry name" value="5TM_YidC_Alb3"/>
    <property type="match status" value="1"/>
</dbReference>
<keyword evidence="2 12" id="KW-0813">Transport</keyword>
<feature type="transmembrane region" description="Helical" evidence="12">
    <location>
        <begin position="238"/>
        <end position="254"/>
    </location>
</feature>
<keyword evidence="7 12" id="KW-1133">Transmembrane helix</keyword>
<evidence type="ECO:0000259" key="13">
    <source>
        <dbReference type="Pfam" id="PF02096"/>
    </source>
</evidence>
<dbReference type="Proteomes" id="UP001518925">
    <property type="component" value="Unassembled WGS sequence"/>
</dbReference>
<dbReference type="PRINTS" id="PR00701">
    <property type="entry name" value="60KDINNERMP"/>
</dbReference>
<feature type="transmembrane region" description="Helical" evidence="12">
    <location>
        <begin position="185"/>
        <end position="203"/>
    </location>
</feature>
<evidence type="ECO:0000256" key="1">
    <source>
        <dbReference type="ARBA" id="ARBA00004651"/>
    </source>
</evidence>
<dbReference type="NCBIfam" id="TIGR03592">
    <property type="entry name" value="yidC_oxa1_cterm"/>
    <property type="match status" value="1"/>
</dbReference>
<dbReference type="InterPro" id="IPR023060">
    <property type="entry name" value="YidC/YidC1/YidC2_Firmicutes"/>
</dbReference>
<keyword evidence="9" id="KW-0564">Palmitate</keyword>
<dbReference type="InterPro" id="IPR028055">
    <property type="entry name" value="YidC/Oxa/ALB_C"/>
</dbReference>
<dbReference type="PROSITE" id="PS51257">
    <property type="entry name" value="PROKAR_LIPOPROTEIN"/>
    <property type="match status" value="1"/>
</dbReference>
<dbReference type="EMBL" id="JAFELM010000028">
    <property type="protein sequence ID" value="MBM6617842.1"/>
    <property type="molecule type" value="Genomic_DNA"/>
</dbReference>
<comment type="caution">
    <text evidence="14">The sequence shown here is derived from an EMBL/GenBank/DDBJ whole genome shotgun (WGS) entry which is preliminary data.</text>
</comment>
<evidence type="ECO:0000256" key="12">
    <source>
        <dbReference type="HAMAP-Rule" id="MF_01811"/>
    </source>
</evidence>
<dbReference type="Pfam" id="PF02096">
    <property type="entry name" value="60KD_IMP"/>
    <property type="match status" value="1"/>
</dbReference>
<organism evidence="14 15">
    <name type="scientific">Bacillus suaedaesalsae</name>
    <dbReference type="NCBI Taxonomy" id="2810349"/>
    <lineage>
        <taxon>Bacteria</taxon>
        <taxon>Bacillati</taxon>
        <taxon>Bacillota</taxon>
        <taxon>Bacilli</taxon>
        <taxon>Bacillales</taxon>
        <taxon>Bacillaceae</taxon>
        <taxon>Bacillus</taxon>
    </lineage>
</organism>
<protein>
    <recommendedName>
        <fullName evidence="12">Membrane protein insertase YidC</fullName>
    </recommendedName>
    <alternativeName>
        <fullName evidence="12">Foldase YidC</fullName>
    </alternativeName>
    <alternativeName>
        <fullName evidence="12">Membrane integrase YidC</fullName>
    </alternativeName>
    <alternativeName>
        <fullName evidence="12">Membrane protein YidC</fullName>
    </alternativeName>
</protein>
<keyword evidence="3 12" id="KW-1003">Cell membrane</keyword>
<evidence type="ECO:0000256" key="5">
    <source>
        <dbReference type="ARBA" id="ARBA00022729"/>
    </source>
</evidence>
<evidence type="ECO:0000256" key="11">
    <source>
        <dbReference type="ARBA" id="ARBA00023288"/>
    </source>
</evidence>
<sequence length="270" mass="30030">MEKKAAFISSKLVFVLVGISLLALLSGCGLNTEAITNETPGFFNHYFVYSFSFLLTTIANLFQGNYGLSIILVTLLIRLGLMPLMLKQSKSQLVMKDQMAVVQPEVKEIQEKMKEAKDAETKQKLQQEMMAVYQKHGVNPLASLGGCLPMVIQLPILMGFYYAILRTPEIATHSFLWFNLGEADILMAIIAAVVYLVQFKISLIGMDDAQKKQMALLCYLSPIMMGIFSLTAPAAMPLYWVVGGLFLILQTLLSKKLYVKKKAEAVIEAK</sequence>
<evidence type="ECO:0000256" key="2">
    <source>
        <dbReference type="ARBA" id="ARBA00022448"/>
    </source>
</evidence>
<dbReference type="PANTHER" id="PTHR12428">
    <property type="entry name" value="OXA1"/>
    <property type="match status" value="1"/>
</dbReference>
<comment type="function">
    <text evidence="12">Required for the insertion and/or proper folding and/or complex formation of integral membrane proteins into the membrane. Involved in integration of membrane proteins that insert both dependently and independently of the Sec translocase complex, as well as at least some lipoproteins.</text>
</comment>
<evidence type="ECO:0000313" key="15">
    <source>
        <dbReference type="Proteomes" id="UP001518925"/>
    </source>
</evidence>
<dbReference type="InterPro" id="IPR047196">
    <property type="entry name" value="YidC_ALB_C"/>
</dbReference>
<evidence type="ECO:0000256" key="4">
    <source>
        <dbReference type="ARBA" id="ARBA00022692"/>
    </source>
</evidence>
<feature type="transmembrane region" description="Helical" evidence="12">
    <location>
        <begin position="12"/>
        <end position="30"/>
    </location>
</feature>
<evidence type="ECO:0000313" key="14">
    <source>
        <dbReference type="EMBL" id="MBM6617842.1"/>
    </source>
</evidence>
<dbReference type="RefSeq" id="WP_204203205.1">
    <property type="nucleotide sequence ID" value="NZ_JAFELM010000028.1"/>
</dbReference>
<evidence type="ECO:0000256" key="10">
    <source>
        <dbReference type="ARBA" id="ARBA00023186"/>
    </source>
</evidence>
<dbReference type="InterPro" id="IPR001708">
    <property type="entry name" value="YidC/ALB3/OXA1/COX18"/>
</dbReference>
<evidence type="ECO:0000256" key="6">
    <source>
        <dbReference type="ARBA" id="ARBA00022927"/>
    </source>
</evidence>
<dbReference type="PANTHER" id="PTHR12428:SF65">
    <property type="entry name" value="CYTOCHROME C OXIDASE ASSEMBLY PROTEIN COX18, MITOCHONDRIAL"/>
    <property type="match status" value="1"/>
</dbReference>
<keyword evidence="10 12" id="KW-0143">Chaperone</keyword>
<keyword evidence="15" id="KW-1185">Reference proteome</keyword>
<evidence type="ECO:0000256" key="7">
    <source>
        <dbReference type="ARBA" id="ARBA00022989"/>
    </source>
</evidence>
<evidence type="ECO:0000256" key="8">
    <source>
        <dbReference type="ARBA" id="ARBA00023136"/>
    </source>
</evidence>
<keyword evidence="6 12" id="KW-0653">Protein transport</keyword>
<reference evidence="14 15" key="1">
    <citation type="submission" date="2021-02" db="EMBL/GenBank/DDBJ databases">
        <title>Bacillus sp. RD4P76, an endophyte from a halophyte.</title>
        <authorList>
            <person name="Sun J.-Q."/>
        </authorList>
    </citation>
    <scope>NUCLEOTIDE SEQUENCE [LARGE SCALE GENOMIC DNA]</scope>
    <source>
        <strain evidence="14 15">RD4P76</strain>
    </source>
</reference>
<keyword evidence="11 12" id="KW-0449">Lipoprotein</keyword>
<comment type="similarity">
    <text evidence="12">Belongs to the OXA1/ALB3/YidC family. Type 2 subfamily.</text>
</comment>
<keyword evidence="5 12" id="KW-0732">Signal</keyword>
<keyword evidence="4 12" id="KW-0812">Transmembrane</keyword>
<feature type="transmembrane region" description="Helical" evidence="12">
    <location>
        <begin position="42"/>
        <end position="62"/>
    </location>
</feature>
<proteinExistence type="inferred from homology"/>
<feature type="transmembrane region" description="Helical" evidence="12">
    <location>
        <begin position="68"/>
        <end position="86"/>
    </location>
</feature>
<name>A0ABS2DH83_9BACI</name>
<keyword evidence="8 12" id="KW-0472">Membrane</keyword>
<evidence type="ECO:0000256" key="9">
    <source>
        <dbReference type="ARBA" id="ARBA00023139"/>
    </source>
</evidence>